<dbReference type="GO" id="GO:0019646">
    <property type="term" value="P:aerobic electron transport chain"/>
    <property type="evidence" value="ECO:0007669"/>
    <property type="project" value="TreeGrafter"/>
</dbReference>
<comment type="caution">
    <text evidence="7">The sequence shown here is derived from an EMBL/GenBank/DDBJ whole genome shotgun (WGS) entry which is preliminary data.</text>
</comment>
<reference evidence="7 8" key="1">
    <citation type="submission" date="2019-03" db="EMBL/GenBank/DDBJ databases">
        <title>Ramlibacter rhizophilus CCTCC AB2015357, whole genome shotgun sequence.</title>
        <authorList>
            <person name="Zhang X."/>
            <person name="Feng G."/>
            <person name="Zhu H."/>
        </authorList>
    </citation>
    <scope>NUCLEOTIDE SEQUENCE [LARGE SCALE GENOMIC DNA]</scope>
    <source>
        <strain evidence="7 8">CCTCC AB2015357</strain>
    </source>
</reference>
<dbReference type="Pfam" id="PF07992">
    <property type="entry name" value="Pyr_redox_2"/>
    <property type="match status" value="1"/>
</dbReference>
<keyword evidence="2" id="KW-0285">Flavoprotein</keyword>
<proteinExistence type="predicted"/>
<evidence type="ECO:0000256" key="1">
    <source>
        <dbReference type="ARBA" id="ARBA00001974"/>
    </source>
</evidence>
<sequence>MDPRRPREVAFHHQGGRSEGGLSGGNAPGSAARKRLVLAGAGHAHALVLRSLARAPLPQVELVVVAPQPLAPYSGMVPGWLDGRYAYEDIVIDFAALCRAAGARFVPASLHALDTEARVLTLDTGERLSADLLSLNVGSTLRAPRLDAAEVLALRPLPALRRAYEALTTRWAREPASAPALVAAVGGGAAGAECLLAVLARLRRLHPDRPVRGLLLTRGDRLVPDLSAAARRALERALARADVDVKLQTDGSAATLQSAGLVLWATGAQAHAWQLDPARRGALAVDEEGFVRIDARLRSASHPWVFAAGDCARWSEPLPKSGVVAVRMGPVLAQNLRSGLGQGAWRSYVPQRAHLSLLSTADGRAIASRGRLGGAGRWAWHWKHRIDQSFVAGFRSSS</sequence>
<gene>
    <name evidence="7" type="ORF">EZ242_03430</name>
</gene>
<dbReference type="Proteomes" id="UP000297564">
    <property type="component" value="Unassembled WGS sequence"/>
</dbReference>
<dbReference type="InterPro" id="IPR051169">
    <property type="entry name" value="NADH-Q_oxidoreductase"/>
</dbReference>
<evidence type="ECO:0000256" key="5">
    <source>
        <dbReference type="SAM" id="MobiDB-lite"/>
    </source>
</evidence>
<protein>
    <submittedName>
        <fullName evidence="7">Pyridine nucleotide-disulfide oxidoreductase</fullName>
    </submittedName>
</protein>
<comment type="cofactor">
    <cofactor evidence="1">
        <name>FAD</name>
        <dbReference type="ChEBI" id="CHEBI:57692"/>
    </cofactor>
</comment>
<keyword evidence="4" id="KW-0560">Oxidoreductase</keyword>
<keyword evidence="8" id="KW-1185">Reference proteome</keyword>
<feature type="domain" description="FAD/NAD(P)-binding" evidence="6">
    <location>
        <begin position="36"/>
        <end position="329"/>
    </location>
</feature>
<dbReference type="SUPFAM" id="SSF51905">
    <property type="entry name" value="FAD/NAD(P)-binding domain"/>
    <property type="match status" value="2"/>
</dbReference>
<organism evidence="7 8">
    <name type="scientific">Ramlibacter rhizophilus</name>
    <dbReference type="NCBI Taxonomy" id="1781167"/>
    <lineage>
        <taxon>Bacteria</taxon>
        <taxon>Pseudomonadati</taxon>
        <taxon>Pseudomonadota</taxon>
        <taxon>Betaproteobacteria</taxon>
        <taxon>Burkholderiales</taxon>
        <taxon>Comamonadaceae</taxon>
        <taxon>Ramlibacter</taxon>
    </lineage>
</organism>
<evidence type="ECO:0000259" key="6">
    <source>
        <dbReference type="Pfam" id="PF07992"/>
    </source>
</evidence>
<feature type="compositionally biased region" description="Basic and acidic residues" evidence="5">
    <location>
        <begin position="1"/>
        <end position="11"/>
    </location>
</feature>
<dbReference type="EMBL" id="SMLL01000001">
    <property type="protein sequence ID" value="TFZ04815.1"/>
    <property type="molecule type" value="Genomic_DNA"/>
</dbReference>
<dbReference type="Gene3D" id="3.50.50.100">
    <property type="match status" value="1"/>
</dbReference>
<feature type="region of interest" description="Disordered" evidence="5">
    <location>
        <begin position="1"/>
        <end position="28"/>
    </location>
</feature>
<dbReference type="InterPro" id="IPR023753">
    <property type="entry name" value="FAD/NAD-binding_dom"/>
</dbReference>
<dbReference type="PANTHER" id="PTHR42913:SF9">
    <property type="entry name" value="SLR1591 PROTEIN"/>
    <property type="match status" value="1"/>
</dbReference>
<accession>A0A4Z0C3M2</accession>
<evidence type="ECO:0000256" key="2">
    <source>
        <dbReference type="ARBA" id="ARBA00022630"/>
    </source>
</evidence>
<dbReference type="OrthoDB" id="9767928at2"/>
<evidence type="ECO:0000313" key="7">
    <source>
        <dbReference type="EMBL" id="TFZ04815.1"/>
    </source>
</evidence>
<keyword evidence="3" id="KW-0274">FAD</keyword>
<dbReference type="InterPro" id="IPR036188">
    <property type="entry name" value="FAD/NAD-bd_sf"/>
</dbReference>
<evidence type="ECO:0000256" key="4">
    <source>
        <dbReference type="ARBA" id="ARBA00023002"/>
    </source>
</evidence>
<feature type="compositionally biased region" description="Gly residues" evidence="5">
    <location>
        <begin position="17"/>
        <end position="27"/>
    </location>
</feature>
<dbReference type="AlphaFoldDB" id="A0A4Z0C3M2"/>
<name>A0A4Z0C3M2_9BURK</name>
<evidence type="ECO:0000313" key="8">
    <source>
        <dbReference type="Proteomes" id="UP000297564"/>
    </source>
</evidence>
<dbReference type="PANTHER" id="PTHR42913">
    <property type="entry name" value="APOPTOSIS-INDUCING FACTOR 1"/>
    <property type="match status" value="1"/>
</dbReference>
<evidence type="ECO:0000256" key="3">
    <source>
        <dbReference type="ARBA" id="ARBA00022827"/>
    </source>
</evidence>
<dbReference type="GO" id="GO:0003955">
    <property type="term" value="F:NAD(P)H dehydrogenase (quinone) activity"/>
    <property type="evidence" value="ECO:0007669"/>
    <property type="project" value="TreeGrafter"/>
</dbReference>